<reference evidence="1 2" key="1">
    <citation type="submission" date="2018-05" db="EMBL/GenBank/DDBJ databases">
        <title>Spiribacter halobius sp. nov., a moderately halophilic bacterium isolated from marine solar saltern.</title>
        <authorList>
            <person name="Zheng W.-S."/>
            <person name="Lu D.-C."/>
            <person name="Du Z.-J."/>
        </authorList>
    </citation>
    <scope>NUCLEOTIDE SEQUENCE [LARGE SCALE GENOMIC DNA]</scope>
    <source>
        <strain evidence="1 2">E85</strain>
    </source>
</reference>
<proteinExistence type="predicted"/>
<keyword evidence="2" id="KW-1185">Reference proteome</keyword>
<dbReference type="Proteomes" id="UP000245474">
    <property type="component" value="Unassembled WGS sequence"/>
</dbReference>
<evidence type="ECO:0000313" key="1">
    <source>
        <dbReference type="EMBL" id="PWG62828.1"/>
    </source>
</evidence>
<protein>
    <submittedName>
        <fullName evidence="1">Uncharacterized protein</fullName>
    </submittedName>
</protein>
<accession>A0A2U2N1A5</accession>
<evidence type="ECO:0000313" key="2">
    <source>
        <dbReference type="Proteomes" id="UP000245474"/>
    </source>
</evidence>
<gene>
    <name evidence="1" type="ORF">DEM34_10705</name>
</gene>
<dbReference type="OrthoDB" id="6058284at2"/>
<dbReference type="AlphaFoldDB" id="A0A2U2N1A5"/>
<organism evidence="1 2">
    <name type="scientific">Sediminicurvatus halobius</name>
    <dbReference type="NCBI Taxonomy" id="2182432"/>
    <lineage>
        <taxon>Bacteria</taxon>
        <taxon>Pseudomonadati</taxon>
        <taxon>Pseudomonadota</taxon>
        <taxon>Gammaproteobacteria</taxon>
        <taxon>Chromatiales</taxon>
        <taxon>Ectothiorhodospiraceae</taxon>
        <taxon>Sediminicurvatus</taxon>
    </lineage>
</organism>
<dbReference type="RefSeq" id="WP_109678807.1">
    <property type="nucleotide sequence ID" value="NZ_CP086615.1"/>
</dbReference>
<comment type="caution">
    <text evidence="1">The sequence shown here is derived from an EMBL/GenBank/DDBJ whole genome shotgun (WGS) entry which is preliminary data.</text>
</comment>
<dbReference type="EMBL" id="QFFI01000015">
    <property type="protein sequence ID" value="PWG62828.1"/>
    <property type="molecule type" value="Genomic_DNA"/>
</dbReference>
<name>A0A2U2N1A5_9GAMM</name>
<sequence>MSSITPDQVLAALSRHIGADRGVGIRQLTREVLGAPGEGGDERAVRHAIQELRERGHHVCAHPSTGYHLAATDEELNRTCLYLTERAMCSLRQVAAMKKVSLPDLKGQLRLPT</sequence>